<keyword evidence="4" id="KW-1185">Reference proteome</keyword>
<accession>A0AAN7GPC3</accession>
<feature type="region of interest" description="Disordered" evidence="1">
    <location>
        <begin position="1"/>
        <end position="44"/>
    </location>
</feature>
<protein>
    <submittedName>
        <fullName evidence="3">Uncharacterized protein</fullName>
    </submittedName>
</protein>
<keyword evidence="2" id="KW-1133">Transmembrane helix</keyword>
<feature type="compositionally biased region" description="Low complexity" evidence="1">
    <location>
        <begin position="161"/>
        <end position="178"/>
    </location>
</feature>
<feature type="transmembrane region" description="Helical" evidence="2">
    <location>
        <begin position="122"/>
        <end position="143"/>
    </location>
</feature>
<keyword evidence="2" id="KW-0812">Transmembrane</keyword>
<feature type="compositionally biased region" description="Polar residues" evidence="1">
    <location>
        <begin position="29"/>
        <end position="44"/>
    </location>
</feature>
<dbReference type="EMBL" id="MU865413">
    <property type="protein sequence ID" value="KAK4223816.1"/>
    <property type="molecule type" value="Genomic_DNA"/>
</dbReference>
<sequence length="309" mass="33728">MGRPEDLPEAIPSPREPSTLPEVVPELDSTPQHVSEQDLSPQQIQAQAERDKYLAQYDLAPMIPYEALPDPSPVTPQTARALMSPGSSVPWDPILPVGDASLYTETEKDQPRRVCGCTKRTFIVIVIMAILIVVAGVVGSVAGNIKSKSSSDSEDTKPTAVTTSSSLISSTTSTTTITPPLPTPTKSPVTNLANQTDPGGIAFQAYSEPNFEGNASQVYRLEDYYDLGITAKSYVWLPNGTYECCVTFCANATTATGWWCDERRRPEADKVFRRVQIWCGRTNPEVQKVKKVECSRPETTQKGETGRIS</sequence>
<organism evidence="3 4">
    <name type="scientific">Podospora fimiseda</name>
    <dbReference type="NCBI Taxonomy" id="252190"/>
    <lineage>
        <taxon>Eukaryota</taxon>
        <taxon>Fungi</taxon>
        <taxon>Dikarya</taxon>
        <taxon>Ascomycota</taxon>
        <taxon>Pezizomycotina</taxon>
        <taxon>Sordariomycetes</taxon>
        <taxon>Sordariomycetidae</taxon>
        <taxon>Sordariales</taxon>
        <taxon>Podosporaceae</taxon>
        <taxon>Podospora</taxon>
    </lineage>
</organism>
<evidence type="ECO:0000256" key="1">
    <source>
        <dbReference type="SAM" id="MobiDB-lite"/>
    </source>
</evidence>
<reference evidence="3" key="1">
    <citation type="journal article" date="2023" name="Mol. Phylogenet. Evol.">
        <title>Genome-scale phylogeny and comparative genomics of the fungal order Sordariales.</title>
        <authorList>
            <person name="Hensen N."/>
            <person name="Bonometti L."/>
            <person name="Westerberg I."/>
            <person name="Brannstrom I.O."/>
            <person name="Guillou S."/>
            <person name="Cros-Aarteil S."/>
            <person name="Calhoun S."/>
            <person name="Haridas S."/>
            <person name="Kuo A."/>
            <person name="Mondo S."/>
            <person name="Pangilinan J."/>
            <person name="Riley R."/>
            <person name="LaButti K."/>
            <person name="Andreopoulos B."/>
            <person name="Lipzen A."/>
            <person name="Chen C."/>
            <person name="Yan M."/>
            <person name="Daum C."/>
            <person name="Ng V."/>
            <person name="Clum A."/>
            <person name="Steindorff A."/>
            <person name="Ohm R.A."/>
            <person name="Martin F."/>
            <person name="Silar P."/>
            <person name="Natvig D.O."/>
            <person name="Lalanne C."/>
            <person name="Gautier V."/>
            <person name="Ament-Velasquez S.L."/>
            <person name="Kruys A."/>
            <person name="Hutchinson M.I."/>
            <person name="Powell A.J."/>
            <person name="Barry K."/>
            <person name="Miller A.N."/>
            <person name="Grigoriev I.V."/>
            <person name="Debuchy R."/>
            <person name="Gladieux P."/>
            <person name="Hiltunen Thoren M."/>
            <person name="Johannesson H."/>
        </authorList>
    </citation>
    <scope>NUCLEOTIDE SEQUENCE</scope>
    <source>
        <strain evidence="3">CBS 990.96</strain>
    </source>
</reference>
<reference evidence="3" key="2">
    <citation type="submission" date="2023-05" db="EMBL/GenBank/DDBJ databases">
        <authorList>
            <consortium name="Lawrence Berkeley National Laboratory"/>
            <person name="Steindorff A."/>
            <person name="Hensen N."/>
            <person name="Bonometti L."/>
            <person name="Westerberg I."/>
            <person name="Brannstrom I.O."/>
            <person name="Guillou S."/>
            <person name="Cros-Aarteil S."/>
            <person name="Calhoun S."/>
            <person name="Haridas S."/>
            <person name="Kuo A."/>
            <person name="Mondo S."/>
            <person name="Pangilinan J."/>
            <person name="Riley R."/>
            <person name="Labutti K."/>
            <person name="Andreopoulos B."/>
            <person name="Lipzen A."/>
            <person name="Chen C."/>
            <person name="Yanf M."/>
            <person name="Daum C."/>
            <person name="Ng V."/>
            <person name="Clum A."/>
            <person name="Ohm R."/>
            <person name="Martin F."/>
            <person name="Silar P."/>
            <person name="Natvig D."/>
            <person name="Lalanne C."/>
            <person name="Gautier V."/>
            <person name="Ament-Velasquez S.L."/>
            <person name="Kruys A."/>
            <person name="Hutchinson M.I."/>
            <person name="Powell A.J."/>
            <person name="Barry K."/>
            <person name="Miller A.N."/>
            <person name="Grigoriev I.V."/>
            <person name="Debuchy R."/>
            <person name="Gladieux P."/>
            <person name="Thoren M.H."/>
            <person name="Johannesson H."/>
        </authorList>
    </citation>
    <scope>NUCLEOTIDE SEQUENCE</scope>
    <source>
        <strain evidence="3">CBS 990.96</strain>
    </source>
</reference>
<keyword evidence="2" id="KW-0472">Membrane</keyword>
<name>A0AAN7GPC3_9PEZI</name>
<comment type="caution">
    <text evidence="3">The sequence shown here is derived from an EMBL/GenBank/DDBJ whole genome shotgun (WGS) entry which is preliminary data.</text>
</comment>
<proteinExistence type="predicted"/>
<feature type="region of interest" description="Disordered" evidence="1">
    <location>
        <begin position="145"/>
        <end position="194"/>
    </location>
</feature>
<evidence type="ECO:0000256" key="2">
    <source>
        <dbReference type="SAM" id="Phobius"/>
    </source>
</evidence>
<dbReference type="AlphaFoldDB" id="A0AAN7GPC3"/>
<gene>
    <name evidence="3" type="ORF">QBC38DRAFT_37978</name>
</gene>
<dbReference type="Proteomes" id="UP001301958">
    <property type="component" value="Unassembled WGS sequence"/>
</dbReference>
<evidence type="ECO:0000313" key="4">
    <source>
        <dbReference type="Proteomes" id="UP001301958"/>
    </source>
</evidence>
<evidence type="ECO:0000313" key="3">
    <source>
        <dbReference type="EMBL" id="KAK4223816.1"/>
    </source>
</evidence>